<accession>A0A146KQL7</accession>
<keyword evidence="2" id="KW-1133">Transmembrane helix</keyword>
<dbReference type="EMBL" id="GDHC01020933">
    <property type="protein sequence ID" value="JAP97695.1"/>
    <property type="molecule type" value="Transcribed_RNA"/>
</dbReference>
<evidence type="ECO:0000256" key="3">
    <source>
        <dbReference type="SAM" id="SignalP"/>
    </source>
</evidence>
<feature type="signal peptide" evidence="3">
    <location>
        <begin position="1"/>
        <end position="49"/>
    </location>
</feature>
<evidence type="ECO:0000256" key="2">
    <source>
        <dbReference type="SAM" id="Phobius"/>
    </source>
</evidence>
<reference evidence="4" key="1">
    <citation type="journal article" date="2016" name="Gigascience">
        <title>De novo construction of an expanded transcriptome assembly for the western tarnished plant bug, Lygus hesperus.</title>
        <authorList>
            <person name="Tassone E.E."/>
            <person name="Geib S.M."/>
            <person name="Hall B."/>
            <person name="Fabrick J.A."/>
            <person name="Brent C.S."/>
            <person name="Hull J.J."/>
        </authorList>
    </citation>
    <scope>NUCLEOTIDE SEQUENCE</scope>
</reference>
<feature type="compositionally biased region" description="Basic and acidic residues" evidence="1">
    <location>
        <begin position="56"/>
        <end position="65"/>
    </location>
</feature>
<proteinExistence type="predicted"/>
<feature type="region of interest" description="Disordered" evidence="1">
    <location>
        <begin position="54"/>
        <end position="74"/>
    </location>
</feature>
<feature type="transmembrane region" description="Helical" evidence="2">
    <location>
        <begin position="92"/>
        <end position="111"/>
    </location>
</feature>
<evidence type="ECO:0000256" key="1">
    <source>
        <dbReference type="SAM" id="MobiDB-lite"/>
    </source>
</evidence>
<name>A0A146KQL7_LYGHE</name>
<sequence>MFLNLCGEIYEFCTEMCHRNSIDNCFRMHFNRKSLLVVFLAVCSLAAAADETNDVDAPHDAEEKSTTVPASPTSSDITIPGNLVQMLMNGGAVAAGIIVVATLATLVWPVLQTRMCHVFGTCDNIYAASPYSGTAYQQDYAQAAYGQGGTFNNPTNYQKRSIEYLTPVLKALGNAYEKYNHASVATAKKMA</sequence>
<feature type="chain" id="PRO_5007526677" evidence="3">
    <location>
        <begin position="50"/>
        <end position="191"/>
    </location>
</feature>
<protein>
    <submittedName>
        <fullName evidence="4">Uncharacterized protein</fullName>
    </submittedName>
</protein>
<evidence type="ECO:0000313" key="4">
    <source>
        <dbReference type="EMBL" id="JAP97695.1"/>
    </source>
</evidence>
<keyword evidence="2" id="KW-0812">Transmembrane</keyword>
<dbReference type="AlphaFoldDB" id="A0A146KQL7"/>
<gene>
    <name evidence="4" type="ORF">g.35990</name>
</gene>
<keyword evidence="2" id="KW-0472">Membrane</keyword>
<organism evidence="4">
    <name type="scientific">Lygus hesperus</name>
    <name type="common">Western plant bug</name>
    <dbReference type="NCBI Taxonomy" id="30085"/>
    <lineage>
        <taxon>Eukaryota</taxon>
        <taxon>Metazoa</taxon>
        <taxon>Ecdysozoa</taxon>
        <taxon>Arthropoda</taxon>
        <taxon>Hexapoda</taxon>
        <taxon>Insecta</taxon>
        <taxon>Pterygota</taxon>
        <taxon>Neoptera</taxon>
        <taxon>Paraneoptera</taxon>
        <taxon>Hemiptera</taxon>
        <taxon>Heteroptera</taxon>
        <taxon>Panheteroptera</taxon>
        <taxon>Cimicomorpha</taxon>
        <taxon>Miridae</taxon>
        <taxon>Mirini</taxon>
        <taxon>Lygus</taxon>
    </lineage>
</organism>
<keyword evidence="3" id="KW-0732">Signal</keyword>